<dbReference type="EMBL" id="CAJVCH010401558">
    <property type="protein sequence ID" value="CAG7817714.1"/>
    <property type="molecule type" value="Genomic_DNA"/>
</dbReference>
<keyword evidence="3" id="KW-1185">Reference proteome</keyword>
<evidence type="ECO:0000313" key="2">
    <source>
        <dbReference type="EMBL" id="CAG7817714.1"/>
    </source>
</evidence>
<dbReference type="AlphaFoldDB" id="A0A8J2L8J5"/>
<organism evidence="2 3">
    <name type="scientific">Allacma fusca</name>
    <dbReference type="NCBI Taxonomy" id="39272"/>
    <lineage>
        <taxon>Eukaryota</taxon>
        <taxon>Metazoa</taxon>
        <taxon>Ecdysozoa</taxon>
        <taxon>Arthropoda</taxon>
        <taxon>Hexapoda</taxon>
        <taxon>Collembola</taxon>
        <taxon>Symphypleona</taxon>
        <taxon>Sminthuridae</taxon>
        <taxon>Allacma</taxon>
    </lineage>
</organism>
<dbReference type="Proteomes" id="UP000708208">
    <property type="component" value="Unassembled WGS sequence"/>
</dbReference>
<name>A0A8J2L8J5_9HEXA</name>
<gene>
    <name evidence="2" type="ORF">AFUS01_LOCUS28263</name>
</gene>
<protein>
    <submittedName>
        <fullName evidence="2">Uncharacterized protein</fullName>
    </submittedName>
</protein>
<feature type="region of interest" description="Disordered" evidence="1">
    <location>
        <begin position="23"/>
        <end position="67"/>
    </location>
</feature>
<feature type="non-terminal residue" evidence="2">
    <location>
        <position position="67"/>
    </location>
</feature>
<reference evidence="2" key="1">
    <citation type="submission" date="2021-06" db="EMBL/GenBank/DDBJ databases">
        <authorList>
            <person name="Hodson N. C."/>
            <person name="Mongue J. A."/>
            <person name="Jaron S. K."/>
        </authorList>
    </citation>
    <scope>NUCLEOTIDE SEQUENCE</scope>
</reference>
<comment type="caution">
    <text evidence="2">The sequence shown here is derived from an EMBL/GenBank/DDBJ whole genome shotgun (WGS) entry which is preliminary data.</text>
</comment>
<evidence type="ECO:0000313" key="3">
    <source>
        <dbReference type="Proteomes" id="UP000708208"/>
    </source>
</evidence>
<proteinExistence type="predicted"/>
<sequence length="67" mass="7623">MDKLTEFVTNSFIDREVSVLMTKSVPKSEPPSPLSGNSDSPSEELHFMKSRSQTRLKVKKHSIHHNN</sequence>
<feature type="compositionally biased region" description="Basic residues" evidence="1">
    <location>
        <begin position="48"/>
        <end position="67"/>
    </location>
</feature>
<evidence type="ECO:0000256" key="1">
    <source>
        <dbReference type="SAM" id="MobiDB-lite"/>
    </source>
</evidence>
<accession>A0A8J2L8J5</accession>